<feature type="compositionally biased region" description="Polar residues" evidence="1">
    <location>
        <begin position="959"/>
        <end position="989"/>
    </location>
</feature>
<dbReference type="Gene3D" id="3.30.110.70">
    <property type="entry name" value="Hypothetical protein apc22750. Chain B"/>
    <property type="match status" value="1"/>
</dbReference>
<dbReference type="Gene3D" id="2.60.40.150">
    <property type="entry name" value="C2 domain"/>
    <property type="match status" value="1"/>
</dbReference>
<protein>
    <submittedName>
        <fullName evidence="3">C2 calcium-dependent membrane targeting domain-containing protein</fullName>
    </submittedName>
</protein>
<feature type="compositionally biased region" description="Basic and acidic residues" evidence="1">
    <location>
        <begin position="814"/>
        <end position="823"/>
    </location>
</feature>
<comment type="caution">
    <text evidence="3">The sequence shown here is derived from an EMBL/GenBank/DDBJ whole genome shotgun (WGS) entry which is preliminary data.</text>
</comment>
<dbReference type="GO" id="GO:0090314">
    <property type="term" value="P:positive regulation of protein targeting to membrane"/>
    <property type="evidence" value="ECO:0007669"/>
    <property type="project" value="TreeGrafter"/>
</dbReference>
<feature type="domain" description="C2" evidence="2">
    <location>
        <begin position="43"/>
        <end position="167"/>
    </location>
</feature>
<dbReference type="SUPFAM" id="SSF117782">
    <property type="entry name" value="YbjQ-like"/>
    <property type="match status" value="1"/>
</dbReference>
<dbReference type="GO" id="GO:0005886">
    <property type="term" value="C:plasma membrane"/>
    <property type="evidence" value="ECO:0007669"/>
    <property type="project" value="TreeGrafter"/>
</dbReference>
<dbReference type="FunCoup" id="D3BPB4">
    <property type="interactions" value="23"/>
</dbReference>
<dbReference type="Pfam" id="PF23028">
    <property type="entry name" value="YbjQ_3"/>
    <property type="match status" value="1"/>
</dbReference>
<feature type="region of interest" description="Disordered" evidence="1">
    <location>
        <begin position="807"/>
        <end position="1067"/>
    </location>
</feature>
<feature type="region of interest" description="Disordered" evidence="1">
    <location>
        <begin position="565"/>
        <end position="629"/>
    </location>
</feature>
<dbReference type="InterPro" id="IPR057815">
    <property type="entry name" value="C2CD5_C"/>
</dbReference>
<feature type="compositionally biased region" description="Polar residues" evidence="1">
    <location>
        <begin position="857"/>
        <end position="880"/>
    </location>
</feature>
<dbReference type="GO" id="GO:0005544">
    <property type="term" value="F:calcium-dependent phospholipid binding"/>
    <property type="evidence" value="ECO:0007669"/>
    <property type="project" value="InterPro"/>
</dbReference>
<dbReference type="InterPro" id="IPR035439">
    <property type="entry name" value="UPF0145_dom_sf"/>
</dbReference>
<feature type="compositionally biased region" description="Acidic residues" evidence="1">
    <location>
        <begin position="990"/>
        <end position="1008"/>
    </location>
</feature>
<dbReference type="EMBL" id="ADBJ01000044">
    <property type="protein sequence ID" value="EFA77124.1"/>
    <property type="molecule type" value="Genomic_DNA"/>
</dbReference>
<dbReference type="GeneID" id="31365351"/>
<dbReference type="CDD" id="cd08688">
    <property type="entry name" value="C2_KIAA0528-like"/>
    <property type="match status" value="1"/>
</dbReference>
<proteinExistence type="predicted"/>
<dbReference type="GO" id="GO:0072659">
    <property type="term" value="P:protein localization to plasma membrane"/>
    <property type="evidence" value="ECO:0007669"/>
    <property type="project" value="TreeGrafter"/>
</dbReference>
<dbReference type="InterPro" id="IPR037785">
    <property type="entry name" value="C2_C2CD5"/>
</dbReference>
<sequence length="1461" mass="162662">MFILAFEIRSFSNQHDGSHRKKLREEIEKLGNNKVNIFSNHVDRRENQQNMSPLMPCILKVRIVEGRDLPIMDRSSALADAYVELRCGNQNDPQKTDIKRKTLNPSWNQDFRFDFPNEADLQDKPLDIRVWDYDVVSKNDMIGTVLIDLNCLLSGLESGTSQISGWFPIYDTLRGIRGELYVIAKLEIFQNANPFKDASAGVQFFSISTPFSNYRIVSIHQFVEELIVESDPEYHWTDTFRASRLSNFERQYLFYTLSGYVVKCVKHIDIDSNVCILTNDDNDYSKLRRQLGKKVLEMGGNAVLGYKQHFDLEGDSGIVARGYGTAVTLRKITESDILSPTLSPKMAQQQLLLQQQQPQSQLLQQPQQQTQSQQQAITSSNSYSKDLASSYSSSSSSSGHSSDSDTSTSSSDRTSSTDNDRPSIDFASDVQLLTLENFQSHLVTHIGGLVSTKSVKILKKSNTQEKRDSYWNEIRNEIKTHARSLGCNYIVGYCETTAIQQSEDLCLFSATGTAVVLDFSSHHSSSSHGHSSSLSRKISKMEDSSEDLSGSYKKLSLVSQQQVVGSAGSGNPLVKRKPITRSGSISGSVEDLPDSYTDHHIRRSNISSQTNNNSHKHRKTTNTGGGGSSATKLREGCAICHIPYPKDDSPFGNQHVKCAVCKKKYVPEIILASIDLPPGIPITGKGVLVQARVCRLKKKSQGDSNATILSENVPFIEYDLHNQIMYKLKVLGMNAAFGFKSQITFSDTLVIGVATATAVFLSALPAPRILHINRTLDPLQHQEEKNNTFAEIQKTIEDLSKLNHDKLQNAQRHHQPDTFERYNNHHSQRRGRSPAPMISNSESDDNFNKSHNDDSLDSSMEMNKSDSNNDQQQRTSNTKRSGSHKHHQEKESAASNNKKHTPSKKKLVKRVHNNNSSNNNNNFDTSSEDDDYYERSSHRKKRDKKKQTTKRRTGRANSLGVNESNNKATESEAYSLSSSYDPGQYTTEASNDDEMDTDSEQYEFSDDDIGSRSKTTTTTSSKHSKKKQSKRQIAVSKSSNPIRKSKKHHSTTASSSSDDEQVLSYPPERINEANNAFVVEIDDKIDVDKLTTLIDFYTPPGFSLCNTELLPGQSKNVTNVRLITAIRCVEWDVDSAYLNHQLSVVFNGLYDSIMFKLRDLAPCIIAGVNVDINIPEDDQIQMLLTAMCVIENEPPTIPNSPQESNNPLLPAPNLPPINLSGQTNNTTNTTNTNKLSHIQSISAPASSVSTPSSSSSHIPVAKSINSSPFFSNPININTLNVTSNESSNNNLCIDDHVHGGDLQFDMSPPRSPMKKSLESSAHNFSLNQSGHTTGLEMRQVELTPLSYLPKCKMERYLGRVNIHLIKESFSVRDNGGLGVFSHVFLTEANAILRAHVLSLGGNALVGYHIDEFNLILDSGPKGQAYSLISISGDAYLSSPISHEYYLFKKPTMPQLSTPTKQ</sequence>
<dbReference type="Pfam" id="PF23128">
    <property type="entry name" value="YbjQ_4"/>
    <property type="match status" value="1"/>
</dbReference>
<feature type="compositionally biased region" description="Low complexity" evidence="1">
    <location>
        <begin position="362"/>
        <end position="417"/>
    </location>
</feature>
<dbReference type="PROSITE" id="PS50004">
    <property type="entry name" value="C2"/>
    <property type="match status" value="1"/>
</dbReference>
<feature type="compositionally biased region" description="Basic residues" evidence="1">
    <location>
        <begin position="937"/>
        <end position="954"/>
    </location>
</feature>
<gene>
    <name evidence="3" type="ORF">PPL_09879</name>
</gene>
<feature type="compositionally biased region" description="Basic residues" evidence="1">
    <location>
        <begin position="897"/>
        <end position="912"/>
    </location>
</feature>
<name>D3BPB4_HETP5</name>
<evidence type="ECO:0000256" key="1">
    <source>
        <dbReference type="SAM" id="MobiDB-lite"/>
    </source>
</evidence>
<keyword evidence="4" id="KW-1185">Reference proteome</keyword>
<feature type="region of interest" description="Disordered" evidence="1">
    <location>
        <begin position="362"/>
        <end position="423"/>
    </location>
</feature>
<dbReference type="InterPro" id="IPR000008">
    <property type="entry name" value="C2_dom"/>
</dbReference>
<dbReference type="InterPro" id="IPR038983">
    <property type="entry name" value="C2CD5"/>
</dbReference>
<dbReference type="InterPro" id="IPR056431">
    <property type="entry name" value="C2CD5_YbjQ-rel_dom"/>
</dbReference>
<dbReference type="Pfam" id="PF23025">
    <property type="entry name" value="YbjQ_2"/>
    <property type="match status" value="3"/>
</dbReference>
<feature type="compositionally biased region" description="Polar residues" evidence="1">
    <location>
        <begin position="604"/>
        <end position="613"/>
    </location>
</feature>
<feature type="compositionally biased region" description="Low complexity" evidence="1">
    <location>
        <begin position="913"/>
        <end position="925"/>
    </location>
</feature>
<dbReference type="InParanoid" id="D3BPB4"/>
<dbReference type="Pfam" id="PF00168">
    <property type="entry name" value="C2"/>
    <property type="match status" value="1"/>
</dbReference>
<dbReference type="RefSeq" id="XP_020429253.1">
    <property type="nucleotide sequence ID" value="XM_020580666.1"/>
</dbReference>
<reference evidence="3 4" key="1">
    <citation type="journal article" date="2011" name="Genome Res.">
        <title>Phylogeny-wide analysis of social amoeba genomes highlights ancient origins for complex intercellular communication.</title>
        <authorList>
            <person name="Heidel A.J."/>
            <person name="Lawal H.M."/>
            <person name="Felder M."/>
            <person name="Schilde C."/>
            <person name="Helps N.R."/>
            <person name="Tunggal B."/>
            <person name="Rivero F."/>
            <person name="John U."/>
            <person name="Schleicher M."/>
            <person name="Eichinger L."/>
            <person name="Platzer M."/>
            <person name="Noegel A.A."/>
            <person name="Schaap P."/>
            <person name="Gloeckner G."/>
        </authorList>
    </citation>
    <scope>NUCLEOTIDE SEQUENCE [LARGE SCALE GENOMIC DNA]</scope>
    <source>
        <strain evidence="4">ATCC 26659 / Pp 5 / PN500</strain>
    </source>
</reference>
<evidence type="ECO:0000259" key="2">
    <source>
        <dbReference type="PROSITE" id="PS50004"/>
    </source>
</evidence>
<dbReference type="InterPro" id="IPR056430">
    <property type="entry name" value="C2CD5_YbjQ-like_dom"/>
</dbReference>
<feature type="compositionally biased region" description="Low complexity" evidence="1">
    <location>
        <begin position="522"/>
        <end position="535"/>
    </location>
</feature>
<dbReference type="GO" id="GO:0005509">
    <property type="term" value="F:calcium ion binding"/>
    <property type="evidence" value="ECO:0007669"/>
    <property type="project" value="TreeGrafter"/>
</dbReference>
<dbReference type="SMART" id="SM00239">
    <property type="entry name" value="C2"/>
    <property type="match status" value="1"/>
</dbReference>
<dbReference type="GO" id="GO:0031340">
    <property type="term" value="P:positive regulation of vesicle fusion"/>
    <property type="evidence" value="ECO:0007669"/>
    <property type="project" value="TreeGrafter"/>
</dbReference>
<dbReference type="GO" id="GO:0010828">
    <property type="term" value="P:positive regulation of D-glucose transmembrane transport"/>
    <property type="evidence" value="ECO:0007669"/>
    <property type="project" value="TreeGrafter"/>
</dbReference>
<dbReference type="Proteomes" id="UP000001396">
    <property type="component" value="Unassembled WGS sequence"/>
</dbReference>
<dbReference type="PANTHER" id="PTHR37412:SF2">
    <property type="entry name" value="C2 DOMAIN-CONTAINING PROTEIN 5"/>
    <property type="match status" value="1"/>
</dbReference>
<dbReference type="InterPro" id="IPR035892">
    <property type="entry name" value="C2_domain_sf"/>
</dbReference>
<dbReference type="GO" id="GO:0065002">
    <property type="term" value="P:intracellular protein transmembrane transport"/>
    <property type="evidence" value="ECO:0007669"/>
    <property type="project" value="TreeGrafter"/>
</dbReference>
<dbReference type="SUPFAM" id="SSF49562">
    <property type="entry name" value="C2 domain (Calcium/lipid-binding domain, CaLB)"/>
    <property type="match status" value="1"/>
</dbReference>
<feature type="region of interest" description="Disordered" evidence="1">
    <location>
        <begin position="521"/>
        <end position="542"/>
    </location>
</feature>
<organism evidence="3 4">
    <name type="scientific">Heterostelium pallidum (strain ATCC 26659 / Pp 5 / PN500)</name>
    <name type="common">Cellular slime mold</name>
    <name type="synonym">Polysphondylium pallidum</name>
    <dbReference type="NCBI Taxonomy" id="670386"/>
    <lineage>
        <taxon>Eukaryota</taxon>
        <taxon>Amoebozoa</taxon>
        <taxon>Evosea</taxon>
        <taxon>Eumycetozoa</taxon>
        <taxon>Dictyostelia</taxon>
        <taxon>Acytosteliales</taxon>
        <taxon>Acytosteliaceae</taxon>
        <taxon>Heterostelium</taxon>
    </lineage>
</organism>
<evidence type="ECO:0000313" key="4">
    <source>
        <dbReference type="Proteomes" id="UP000001396"/>
    </source>
</evidence>
<dbReference type="OMA" id="QNANPFK"/>
<feature type="compositionally biased region" description="Low complexity" evidence="1">
    <location>
        <begin position="1216"/>
        <end position="1232"/>
    </location>
</feature>
<evidence type="ECO:0000313" key="3">
    <source>
        <dbReference type="EMBL" id="EFA77124.1"/>
    </source>
</evidence>
<accession>D3BPB4</accession>
<dbReference type="PANTHER" id="PTHR37412">
    <property type="entry name" value="C2 DOMAIN-CONTAINING PROTEIN 5"/>
    <property type="match status" value="1"/>
</dbReference>
<feature type="compositionally biased region" description="Low complexity" evidence="1">
    <location>
        <begin position="1012"/>
        <end position="1021"/>
    </location>
</feature>
<feature type="region of interest" description="Disordered" evidence="1">
    <location>
        <begin position="1194"/>
        <end position="1232"/>
    </location>
</feature>